<evidence type="ECO:0000256" key="10">
    <source>
        <dbReference type="ARBA" id="ARBA00022932"/>
    </source>
</evidence>
<evidence type="ECO:0000313" key="14">
    <source>
        <dbReference type="EMBL" id="VAW07933.1"/>
    </source>
</evidence>
<dbReference type="GO" id="GO:0046872">
    <property type="term" value="F:metal ion binding"/>
    <property type="evidence" value="ECO:0007669"/>
    <property type="project" value="UniProtKB-KW"/>
</dbReference>
<reference evidence="14" key="1">
    <citation type="submission" date="2018-06" db="EMBL/GenBank/DDBJ databases">
        <authorList>
            <person name="Zhirakovskaya E."/>
        </authorList>
    </citation>
    <scope>NUCLEOTIDE SEQUENCE</scope>
</reference>
<dbReference type="InterPro" id="IPR022754">
    <property type="entry name" value="DNA_pol_III_gamma-3"/>
</dbReference>
<evidence type="ECO:0000256" key="9">
    <source>
        <dbReference type="ARBA" id="ARBA00022840"/>
    </source>
</evidence>
<dbReference type="GO" id="GO:0003677">
    <property type="term" value="F:DNA binding"/>
    <property type="evidence" value="ECO:0007669"/>
    <property type="project" value="InterPro"/>
</dbReference>
<evidence type="ECO:0000256" key="1">
    <source>
        <dbReference type="ARBA" id="ARBA00006360"/>
    </source>
</evidence>
<keyword evidence="9" id="KW-0067">ATP-binding</keyword>
<evidence type="ECO:0000256" key="12">
    <source>
        <dbReference type="SAM" id="MobiDB-lite"/>
    </source>
</evidence>
<evidence type="ECO:0000256" key="2">
    <source>
        <dbReference type="ARBA" id="ARBA00012417"/>
    </source>
</evidence>
<dbReference type="GO" id="GO:0003887">
    <property type="term" value="F:DNA-directed DNA polymerase activity"/>
    <property type="evidence" value="ECO:0007669"/>
    <property type="project" value="UniProtKB-KW"/>
</dbReference>
<evidence type="ECO:0000256" key="3">
    <source>
        <dbReference type="ARBA" id="ARBA00022679"/>
    </source>
</evidence>
<dbReference type="InterPro" id="IPR045085">
    <property type="entry name" value="HLD_clamp_pol_III_gamma_tau"/>
</dbReference>
<dbReference type="CDD" id="cd00009">
    <property type="entry name" value="AAA"/>
    <property type="match status" value="1"/>
</dbReference>
<keyword evidence="8" id="KW-0862">Zinc</keyword>
<dbReference type="EMBL" id="UOEI01000560">
    <property type="protein sequence ID" value="VAW07933.1"/>
    <property type="molecule type" value="Genomic_DNA"/>
</dbReference>
<protein>
    <recommendedName>
        <fullName evidence="2">DNA-directed DNA polymerase</fullName>
        <ecNumber evidence="2">2.7.7.7</ecNumber>
    </recommendedName>
</protein>
<dbReference type="PANTHER" id="PTHR11669">
    <property type="entry name" value="REPLICATION FACTOR C / DNA POLYMERASE III GAMMA-TAU SUBUNIT"/>
    <property type="match status" value="1"/>
</dbReference>
<feature type="compositionally biased region" description="Basic and acidic residues" evidence="12">
    <location>
        <begin position="578"/>
        <end position="599"/>
    </location>
</feature>
<evidence type="ECO:0000256" key="11">
    <source>
        <dbReference type="ARBA" id="ARBA00049244"/>
    </source>
</evidence>
<dbReference type="Gene3D" id="1.20.272.10">
    <property type="match status" value="1"/>
</dbReference>
<comment type="catalytic activity">
    <reaction evidence="11">
        <text>DNA(n) + a 2'-deoxyribonucleoside 5'-triphosphate = DNA(n+1) + diphosphate</text>
        <dbReference type="Rhea" id="RHEA:22508"/>
        <dbReference type="Rhea" id="RHEA-COMP:17339"/>
        <dbReference type="Rhea" id="RHEA-COMP:17340"/>
        <dbReference type="ChEBI" id="CHEBI:33019"/>
        <dbReference type="ChEBI" id="CHEBI:61560"/>
        <dbReference type="ChEBI" id="CHEBI:173112"/>
        <dbReference type="EC" id="2.7.7.7"/>
    </reaction>
</comment>
<dbReference type="InterPro" id="IPR008921">
    <property type="entry name" value="DNA_pol3_clamp-load_cplx_C"/>
</dbReference>
<dbReference type="CDD" id="cd18137">
    <property type="entry name" value="HLD_clamp_pol_III_gamma_tau"/>
    <property type="match status" value="1"/>
</dbReference>
<dbReference type="Pfam" id="PF13177">
    <property type="entry name" value="DNA_pol3_delta2"/>
    <property type="match status" value="1"/>
</dbReference>
<dbReference type="Pfam" id="PF12169">
    <property type="entry name" value="DNA_pol3_gamma3"/>
    <property type="match status" value="1"/>
</dbReference>
<keyword evidence="3 14" id="KW-0808">Transferase</keyword>
<dbReference type="SMART" id="SM00382">
    <property type="entry name" value="AAA"/>
    <property type="match status" value="1"/>
</dbReference>
<dbReference type="Gene3D" id="1.10.8.60">
    <property type="match status" value="1"/>
</dbReference>
<dbReference type="InterPro" id="IPR003593">
    <property type="entry name" value="AAA+_ATPase"/>
</dbReference>
<dbReference type="NCBIfam" id="TIGR02397">
    <property type="entry name" value="dnaX_nterm"/>
    <property type="match status" value="1"/>
</dbReference>
<dbReference type="InterPro" id="IPR048448">
    <property type="entry name" value="DnaX-like_C"/>
</dbReference>
<dbReference type="AlphaFoldDB" id="A0A3B0SV99"/>
<organism evidence="14">
    <name type="scientific">hydrothermal vent metagenome</name>
    <dbReference type="NCBI Taxonomy" id="652676"/>
    <lineage>
        <taxon>unclassified sequences</taxon>
        <taxon>metagenomes</taxon>
        <taxon>ecological metagenomes</taxon>
    </lineage>
</organism>
<evidence type="ECO:0000259" key="13">
    <source>
        <dbReference type="SMART" id="SM00382"/>
    </source>
</evidence>
<evidence type="ECO:0000256" key="8">
    <source>
        <dbReference type="ARBA" id="ARBA00022833"/>
    </source>
</evidence>
<dbReference type="Gene3D" id="3.40.50.300">
    <property type="entry name" value="P-loop containing nucleotide triphosphate hydrolases"/>
    <property type="match status" value="1"/>
</dbReference>
<feature type="compositionally biased region" description="Polar residues" evidence="12">
    <location>
        <begin position="438"/>
        <end position="451"/>
    </location>
</feature>
<comment type="similarity">
    <text evidence="1">Belongs to the DnaX/STICHEL family.</text>
</comment>
<dbReference type="InterPro" id="IPR027417">
    <property type="entry name" value="P-loop_NTPase"/>
</dbReference>
<dbReference type="GO" id="GO:0006261">
    <property type="term" value="P:DNA-templated DNA replication"/>
    <property type="evidence" value="ECO:0007669"/>
    <property type="project" value="TreeGrafter"/>
</dbReference>
<accession>A0A3B0SV99</accession>
<keyword evidence="5" id="KW-0235">DNA replication</keyword>
<feature type="region of interest" description="Disordered" evidence="12">
    <location>
        <begin position="409"/>
        <end position="472"/>
    </location>
</feature>
<dbReference type="PANTHER" id="PTHR11669:SF0">
    <property type="entry name" value="PROTEIN STICHEL-LIKE 2"/>
    <property type="match status" value="1"/>
</dbReference>
<dbReference type="NCBIfam" id="NF004046">
    <property type="entry name" value="PRK05563.1"/>
    <property type="match status" value="1"/>
</dbReference>
<dbReference type="GO" id="GO:0009360">
    <property type="term" value="C:DNA polymerase III complex"/>
    <property type="evidence" value="ECO:0007669"/>
    <property type="project" value="InterPro"/>
</dbReference>
<dbReference type="EC" id="2.7.7.7" evidence="2"/>
<sequence length="620" mass="66949">MNGKRTTGNTPADGWWLTADYCSPLMHYQALYRKYRPQRFDEVVGQDHVTTTLAREVIEDMVAHAYLFAGPRGTGKTTSARLLAKSLNCPNREPDGEPCNTCPSCIGITEGTSLDVIELDAASHNKVEDIREIRVNVGTVAATPGARRVYILDEAHMLSRAASNALLKTLEEPPEHVVFVLATTEPYKLLDTIRSRTQRFDFQPVATETIIDFLAQISDQQGFISDRGALSAVSAHAHGSVRDALSLLEQVAALGAGTVSTAGVSRALGLADDESYGRLVSAIHEGDPGAALTLISELASQGADLRRFVADTIGYLRGVFLAQYSTNIEEVADASIETITEWKRQATILSSTEVLRSIDLLAEALIQLRMGREERLVVELTVLKLTRPETVPDLESITTRLERAEREIRELKRGTPASPPVPTVVAVPDVGSGESDRPFTSGQSTPDSTRPSPQPAGDGNDDHPDRQVVESSARTAPTIAATFTLQDFEQVWPAIVATIRQDVGPRRHALLREASPVAVENGVVVFEVPAHMHFHLEQLKSDSGIAEAIVATGTEQIGQPVRVEFRSAGALPPPSSQDPEHAPDKDDLVKVGDDDHNDPAETVLDILGGEIVSDGEGSVT</sequence>
<feature type="domain" description="AAA+ ATPase" evidence="13">
    <location>
        <begin position="62"/>
        <end position="206"/>
    </location>
</feature>
<proteinExistence type="inferred from homology"/>
<keyword evidence="4 14" id="KW-0548">Nucleotidyltransferase</keyword>
<dbReference type="InterPro" id="IPR050238">
    <property type="entry name" value="DNA_Rep/Repair_Clamp_Loader"/>
</dbReference>
<feature type="compositionally biased region" description="Low complexity" evidence="12">
    <location>
        <begin position="423"/>
        <end position="432"/>
    </location>
</feature>
<evidence type="ECO:0000256" key="4">
    <source>
        <dbReference type="ARBA" id="ARBA00022695"/>
    </source>
</evidence>
<gene>
    <name evidence="14" type="ORF">MNBD_ACTINO01-908</name>
</gene>
<name>A0A3B0SV99_9ZZZZ</name>
<keyword evidence="6" id="KW-0479">Metal-binding</keyword>
<dbReference type="Pfam" id="PF22608">
    <property type="entry name" value="DNAX_ATPase_lid"/>
    <property type="match status" value="1"/>
</dbReference>
<dbReference type="SUPFAM" id="SSF52540">
    <property type="entry name" value="P-loop containing nucleoside triphosphate hydrolases"/>
    <property type="match status" value="1"/>
</dbReference>
<feature type="region of interest" description="Disordered" evidence="12">
    <location>
        <begin position="567"/>
        <end position="620"/>
    </location>
</feature>
<keyword evidence="7" id="KW-0547">Nucleotide-binding</keyword>
<dbReference type="InterPro" id="IPR012763">
    <property type="entry name" value="DNA_pol_III_sug/sutau_N"/>
</dbReference>
<dbReference type="Pfam" id="PF20964">
    <property type="entry name" value="DnaX_C"/>
    <property type="match status" value="1"/>
</dbReference>
<dbReference type="FunFam" id="3.40.50.300:FF:000014">
    <property type="entry name" value="DNA polymerase III subunit gamma/tau"/>
    <property type="match status" value="1"/>
</dbReference>
<evidence type="ECO:0000256" key="5">
    <source>
        <dbReference type="ARBA" id="ARBA00022705"/>
    </source>
</evidence>
<dbReference type="GO" id="GO:0005524">
    <property type="term" value="F:ATP binding"/>
    <property type="evidence" value="ECO:0007669"/>
    <property type="project" value="UniProtKB-KW"/>
</dbReference>
<evidence type="ECO:0000256" key="6">
    <source>
        <dbReference type="ARBA" id="ARBA00022723"/>
    </source>
</evidence>
<evidence type="ECO:0000256" key="7">
    <source>
        <dbReference type="ARBA" id="ARBA00022741"/>
    </source>
</evidence>
<keyword evidence="10" id="KW-0239">DNA-directed DNA polymerase</keyword>
<dbReference type="SUPFAM" id="SSF48019">
    <property type="entry name" value="post-AAA+ oligomerization domain-like"/>
    <property type="match status" value="1"/>
</dbReference>